<keyword evidence="2" id="KW-1185">Reference proteome</keyword>
<dbReference type="InterPro" id="IPR003724">
    <property type="entry name" value="CblAdoTrfase_CobA"/>
</dbReference>
<dbReference type="STRING" id="545697.HMPREF0216_01704"/>
<dbReference type="GO" id="GO:0009236">
    <property type="term" value="P:cobalamin biosynthetic process"/>
    <property type="evidence" value="ECO:0007669"/>
    <property type="project" value="InterPro"/>
</dbReference>
<dbReference type="PATRIC" id="fig|545697.3.peg.1678"/>
<accession>L1QGY7</accession>
<evidence type="ECO:0000313" key="2">
    <source>
        <dbReference type="Proteomes" id="UP000010420"/>
    </source>
</evidence>
<gene>
    <name evidence="1" type="ORF">HMPREF0216_01704</name>
</gene>
<dbReference type="SUPFAM" id="SSF52540">
    <property type="entry name" value="P-loop containing nucleoside triphosphate hydrolases"/>
    <property type="match status" value="1"/>
</dbReference>
<proteinExistence type="predicted"/>
<dbReference type="Gene3D" id="3.40.50.300">
    <property type="entry name" value="P-loop containing nucleotide triphosphate hydrolases"/>
    <property type="match status" value="1"/>
</dbReference>
<dbReference type="RefSeq" id="WP_005213294.1">
    <property type="nucleotide sequence ID" value="NZ_KB291643.1"/>
</dbReference>
<evidence type="ECO:0000313" key="1">
    <source>
        <dbReference type="EMBL" id="EKY26827.1"/>
    </source>
</evidence>
<dbReference type="PIRSF" id="PIRSF015617">
    <property type="entry name" value="Adensltrnsf_CobA"/>
    <property type="match status" value="1"/>
</dbReference>
<dbReference type="Proteomes" id="UP000010420">
    <property type="component" value="Unassembled WGS sequence"/>
</dbReference>
<reference evidence="1 2" key="1">
    <citation type="submission" date="2012-05" db="EMBL/GenBank/DDBJ databases">
        <authorList>
            <person name="Weinstock G."/>
            <person name="Sodergren E."/>
            <person name="Lobos E.A."/>
            <person name="Fulton L."/>
            <person name="Fulton R."/>
            <person name="Courtney L."/>
            <person name="Fronick C."/>
            <person name="O'Laughlin M."/>
            <person name="Godfrey J."/>
            <person name="Wilson R.M."/>
            <person name="Miner T."/>
            <person name="Farmer C."/>
            <person name="Delehaunty K."/>
            <person name="Cordes M."/>
            <person name="Minx P."/>
            <person name="Tomlinson C."/>
            <person name="Chen J."/>
            <person name="Wollam A."/>
            <person name="Pepin K.H."/>
            <person name="Bhonagiri V."/>
            <person name="Zhang X."/>
            <person name="Suruliraj S."/>
            <person name="Warren W."/>
            <person name="Mitreva M."/>
            <person name="Mardis E.R."/>
            <person name="Wilson R.K."/>
        </authorList>
    </citation>
    <scope>NUCLEOTIDE SEQUENCE [LARGE SCALE GENOMIC DNA]</scope>
    <source>
        <strain evidence="1 2">DSM 1785</strain>
    </source>
</reference>
<name>L1QGY7_9CLOT</name>
<dbReference type="PANTHER" id="PTHR46638">
    <property type="entry name" value="CORRINOID ADENOSYLTRANSFERASE"/>
    <property type="match status" value="1"/>
</dbReference>
<dbReference type="GO" id="GO:0008817">
    <property type="term" value="F:corrinoid adenosyltransferase activity"/>
    <property type="evidence" value="ECO:0007669"/>
    <property type="project" value="InterPro"/>
</dbReference>
<comment type="caution">
    <text evidence="1">The sequence shown here is derived from an EMBL/GenBank/DDBJ whole genome shotgun (WGS) entry which is preliminary data.</text>
</comment>
<protein>
    <submittedName>
        <fullName evidence="1">Putative cob(I)yrinic acid a,c-diamide adenosyltransferase</fullName>
    </submittedName>
</protein>
<dbReference type="AlphaFoldDB" id="L1QGY7"/>
<dbReference type="InterPro" id="IPR027417">
    <property type="entry name" value="P-loop_NTPase"/>
</dbReference>
<dbReference type="EMBL" id="AMEZ01000051">
    <property type="protein sequence ID" value="EKY26827.1"/>
    <property type="molecule type" value="Genomic_DNA"/>
</dbReference>
<dbReference type="CDD" id="cd00561">
    <property type="entry name" value="CobA_ACA"/>
    <property type="match status" value="1"/>
</dbReference>
<organism evidence="1 2">
    <name type="scientific">Clostridium celatum DSM 1785</name>
    <dbReference type="NCBI Taxonomy" id="545697"/>
    <lineage>
        <taxon>Bacteria</taxon>
        <taxon>Bacillati</taxon>
        <taxon>Bacillota</taxon>
        <taxon>Clostridia</taxon>
        <taxon>Eubacteriales</taxon>
        <taxon>Clostridiaceae</taxon>
        <taxon>Clostridium</taxon>
    </lineage>
</organism>
<sequence>MKVSDYKMEKGLIHIYCGDGKGKTTAAMGLAIRAAGRKKKVFITQFLKSGKSGELISLEELQEYITFMPGKPVNKFVWNMNEDEKKQAKLEHTERFKEIIKIMNNENYDLLILDEIIATINNDFIELKDVIEFLKNKPNGLEVVMTGRDPKNELIELANYVTEMKCIKHPFKKGVPSRVGIEL</sequence>
<dbReference type="eggNOG" id="COG2109">
    <property type="taxonomic scope" value="Bacteria"/>
</dbReference>
<dbReference type="Pfam" id="PF02572">
    <property type="entry name" value="CobA_CobO_BtuR"/>
    <property type="match status" value="1"/>
</dbReference>
<dbReference type="GO" id="GO:0005524">
    <property type="term" value="F:ATP binding"/>
    <property type="evidence" value="ECO:0007669"/>
    <property type="project" value="InterPro"/>
</dbReference>
<keyword evidence="1" id="KW-0808">Transferase</keyword>
<dbReference type="PANTHER" id="PTHR46638:SF1">
    <property type="entry name" value="CORRINOID ADENOSYLTRANSFERASE"/>
    <property type="match status" value="1"/>
</dbReference>
<dbReference type="HOGENOM" id="CLU_088595_2_0_9"/>